<dbReference type="EMBL" id="AP023094">
    <property type="protein sequence ID" value="BCE48654.1"/>
    <property type="molecule type" value="Genomic_DNA"/>
</dbReference>
<dbReference type="EMBL" id="AP023099">
    <property type="protein sequence ID" value="BCE92170.1"/>
    <property type="molecule type" value="Genomic_DNA"/>
</dbReference>
<evidence type="ECO:0000313" key="1">
    <source>
        <dbReference type="EMBL" id="BCE22390.1"/>
    </source>
</evidence>
<reference evidence="1" key="1">
    <citation type="submission" date="2020-05" db="EMBL/GenBank/DDBJ databases">
        <title>Complete genome sequence of Bradyrhizobium diazoefficiens XF1 isolated from soybean nodule.</title>
        <authorList>
            <person name="Noda R."/>
            <person name="Kakizaki K."/>
            <person name="Minamisawa K."/>
        </authorList>
    </citation>
    <scope>NUCLEOTIDE SEQUENCE</scope>
    <source>
        <strain evidence="1">XF1</strain>
    </source>
</reference>
<gene>
    <name evidence="3" type="ORF">XF10B_49680</name>
    <name evidence="1" type="ORF">XF1B_50710</name>
    <name evidence="2" type="ORF">XF4B_50030</name>
</gene>
<evidence type="ECO:0000313" key="2">
    <source>
        <dbReference type="EMBL" id="BCE48654.1"/>
    </source>
</evidence>
<reference evidence="2" key="3">
    <citation type="submission" date="2020-05" db="EMBL/GenBank/DDBJ databases">
        <title>Complete genome sequence of Bradyrhizobium diazoefficiens XF4 isolated from soybean nodule.</title>
        <authorList>
            <person name="Noda R."/>
            <person name="Kakizaki K."/>
            <person name="Minamisawa K."/>
        </authorList>
    </citation>
    <scope>NUCLEOTIDE SEQUENCE</scope>
    <source>
        <strain evidence="2">XF4</strain>
    </source>
</reference>
<accession>A0A809X5G2</accession>
<sequence>MAFSTAHDKRCAVLPTSTFHPGLKAREKHMRFKPEQHFGMADRLSCQALDELDSKRKTELEALAGVFRRLAVKAYMSTDPGMKRRDWSKFNVDATFAGLIDTPSPWDPLEEWEGYLADLESLPPSKQIRRLMEQAEEAIVRRKLGLL</sequence>
<reference evidence="3" key="2">
    <citation type="submission" date="2020-05" db="EMBL/GenBank/DDBJ databases">
        <title>Complete genome sequence of Bradyrhizobium diazoefficiens XF10 isolated from soybean nodule.</title>
        <authorList>
            <person name="Noda R."/>
            <person name="Kakizaki K."/>
            <person name="Minamisawa K."/>
        </authorList>
    </citation>
    <scope>NUCLEOTIDE SEQUENCE</scope>
    <source>
        <strain evidence="3">XF10</strain>
    </source>
</reference>
<organism evidence="1">
    <name type="scientific">Bradyrhizobium diazoefficiens</name>
    <dbReference type="NCBI Taxonomy" id="1355477"/>
    <lineage>
        <taxon>Bacteria</taxon>
        <taxon>Pseudomonadati</taxon>
        <taxon>Pseudomonadota</taxon>
        <taxon>Alphaproteobacteria</taxon>
        <taxon>Hyphomicrobiales</taxon>
        <taxon>Nitrobacteraceae</taxon>
        <taxon>Bradyrhizobium</taxon>
    </lineage>
</organism>
<dbReference type="EMBL" id="AP023091">
    <property type="protein sequence ID" value="BCE22390.1"/>
    <property type="molecule type" value="Genomic_DNA"/>
</dbReference>
<protein>
    <submittedName>
        <fullName evidence="1">Uncharacterized protein</fullName>
    </submittedName>
</protein>
<evidence type="ECO:0000313" key="3">
    <source>
        <dbReference type="EMBL" id="BCE92170.1"/>
    </source>
</evidence>
<name>A0A809X5G2_9BRAD</name>
<proteinExistence type="predicted"/>
<dbReference type="AlphaFoldDB" id="A0A809X5G2"/>